<sequence length="98" mass="10889">MQGPKTLNCHAALVNRMGRTLGIDMSDQIRSGRLTPDQWCGVVLRCTECSDPKDCASWLAQNEGQELAAPPEYCTNRNLMMRLHDEVVEARALKDDAA</sequence>
<dbReference type="Proteomes" id="UP000186098">
    <property type="component" value="Unassembled WGS sequence"/>
</dbReference>
<feature type="domain" description="DUF6455" evidence="1">
    <location>
        <begin position="1"/>
        <end position="85"/>
    </location>
</feature>
<dbReference type="Pfam" id="PF20056">
    <property type="entry name" value="DUF6455"/>
    <property type="match status" value="1"/>
</dbReference>
<accession>A0A1N7L3C5</accession>
<dbReference type="STRING" id="407234.SAMN05421795_102505"/>
<gene>
    <name evidence="2" type="ORF">SAMN05421795_102505</name>
</gene>
<keyword evidence="3" id="KW-1185">Reference proteome</keyword>
<evidence type="ECO:0000313" key="3">
    <source>
        <dbReference type="Proteomes" id="UP000186098"/>
    </source>
</evidence>
<reference evidence="3" key="1">
    <citation type="submission" date="2017-01" db="EMBL/GenBank/DDBJ databases">
        <authorList>
            <person name="Varghese N."/>
            <person name="Submissions S."/>
        </authorList>
    </citation>
    <scope>NUCLEOTIDE SEQUENCE [LARGE SCALE GENOMIC DNA]</scope>
    <source>
        <strain evidence="3">DSM 18714</strain>
    </source>
</reference>
<protein>
    <recommendedName>
        <fullName evidence="1">DUF6455 domain-containing protein</fullName>
    </recommendedName>
</protein>
<evidence type="ECO:0000313" key="2">
    <source>
        <dbReference type="EMBL" id="SIS68348.1"/>
    </source>
</evidence>
<dbReference type="AlphaFoldDB" id="A0A1N7L3C5"/>
<evidence type="ECO:0000259" key="1">
    <source>
        <dbReference type="Pfam" id="PF20056"/>
    </source>
</evidence>
<dbReference type="EMBL" id="FTOM01000002">
    <property type="protein sequence ID" value="SIS68348.1"/>
    <property type="molecule type" value="Genomic_DNA"/>
</dbReference>
<organism evidence="2 3">
    <name type="scientific">Phaeovulum vinaykumarii</name>
    <dbReference type="NCBI Taxonomy" id="407234"/>
    <lineage>
        <taxon>Bacteria</taxon>
        <taxon>Pseudomonadati</taxon>
        <taxon>Pseudomonadota</taxon>
        <taxon>Alphaproteobacteria</taxon>
        <taxon>Rhodobacterales</taxon>
        <taxon>Paracoccaceae</taxon>
        <taxon>Phaeovulum</taxon>
    </lineage>
</organism>
<dbReference type="RefSeq" id="WP_076364324.1">
    <property type="nucleotide sequence ID" value="NZ_FTOM01000002.1"/>
</dbReference>
<proteinExistence type="predicted"/>
<name>A0A1N7L3C5_9RHOB</name>
<dbReference type="OrthoDB" id="7961152at2"/>
<dbReference type="InterPro" id="IPR045601">
    <property type="entry name" value="DUF6455"/>
</dbReference>